<keyword evidence="9" id="KW-0325">Glycoprotein</keyword>
<sequence length="187" mass="20906">MYSVIVSVVVVAILQLTEARIGTGSCAKPPTQQNFNLSRYLGQWYGQVEYSAIFNVGVSCSRARYSLKPNGHLRIFNQGYYRLIDQPVSVEGEGYVISESNPATLSVTFFNFLPAAPYLIVETDYDNYSVVYSCKTIGFLKSETAWVLTRSTTGLSEDTLHGVLRRLESYGIESNHFSRITQTDCPL</sequence>
<dbReference type="GO" id="GO:0000302">
    <property type="term" value="P:response to reactive oxygen species"/>
    <property type="evidence" value="ECO:0007669"/>
    <property type="project" value="TreeGrafter"/>
</dbReference>
<evidence type="ECO:0000313" key="12">
    <source>
        <dbReference type="EMBL" id="KAK6185573.1"/>
    </source>
</evidence>
<evidence type="ECO:0000256" key="1">
    <source>
        <dbReference type="ARBA" id="ARBA00004613"/>
    </source>
</evidence>
<dbReference type="InterPro" id="IPR003057">
    <property type="entry name" value="Invtbrt_color"/>
</dbReference>
<keyword evidence="13" id="KW-1185">Reference proteome</keyword>
<evidence type="ECO:0000256" key="9">
    <source>
        <dbReference type="ARBA" id="ARBA00023180"/>
    </source>
</evidence>
<dbReference type="PANTHER" id="PTHR10612">
    <property type="entry name" value="APOLIPOPROTEIN D"/>
    <property type="match status" value="1"/>
</dbReference>
<evidence type="ECO:0000256" key="7">
    <source>
        <dbReference type="ARBA" id="ARBA00023121"/>
    </source>
</evidence>
<dbReference type="Pfam" id="PF08212">
    <property type="entry name" value="Lipocalin_2"/>
    <property type="match status" value="1"/>
</dbReference>
<evidence type="ECO:0000256" key="4">
    <source>
        <dbReference type="ARBA" id="ARBA00022448"/>
    </source>
</evidence>
<dbReference type="CDD" id="cd19437">
    <property type="entry name" value="lipocalin_apoD-like"/>
    <property type="match status" value="1"/>
</dbReference>
<protein>
    <recommendedName>
        <fullName evidence="3">Apolipoprotein D</fullName>
    </recommendedName>
</protein>
<feature type="signal peptide" evidence="10">
    <location>
        <begin position="1"/>
        <end position="19"/>
    </location>
</feature>
<dbReference type="AlphaFoldDB" id="A0AAN8K594"/>
<dbReference type="InterPro" id="IPR022271">
    <property type="entry name" value="Lipocalin_ApoD"/>
</dbReference>
<dbReference type="PANTHER" id="PTHR10612:SF34">
    <property type="entry name" value="APOLIPOPROTEIN D"/>
    <property type="match status" value="1"/>
</dbReference>
<comment type="similarity">
    <text evidence="2 10">Belongs to the calycin superfamily. Lipocalin family.</text>
</comment>
<dbReference type="SUPFAM" id="SSF50814">
    <property type="entry name" value="Lipocalins"/>
    <property type="match status" value="1"/>
</dbReference>
<dbReference type="GO" id="GO:0006629">
    <property type="term" value="P:lipid metabolic process"/>
    <property type="evidence" value="ECO:0007669"/>
    <property type="project" value="TreeGrafter"/>
</dbReference>
<proteinExistence type="inferred from homology"/>
<dbReference type="EMBL" id="JAZGQO010000006">
    <property type="protein sequence ID" value="KAK6185573.1"/>
    <property type="molecule type" value="Genomic_DNA"/>
</dbReference>
<evidence type="ECO:0000256" key="3">
    <source>
        <dbReference type="ARBA" id="ARBA00019890"/>
    </source>
</evidence>
<dbReference type="GO" id="GO:0031409">
    <property type="term" value="F:pigment binding"/>
    <property type="evidence" value="ECO:0007669"/>
    <property type="project" value="InterPro"/>
</dbReference>
<keyword evidence="6 10" id="KW-0732">Signal</keyword>
<keyword evidence="5" id="KW-0964">Secreted</keyword>
<dbReference type="Gene3D" id="2.40.128.20">
    <property type="match status" value="1"/>
</dbReference>
<evidence type="ECO:0000259" key="11">
    <source>
        <dbReference type="Pfam" id="PF08212"/>
    </source>
</evidence>
<feature type="chain" id="PRO_5042675275" description="Apolipoprotein D" evidence="10">
    <location>
        <begin position="20"/>
        <end position="187"/>
    </location>
</feature>
<evidence type="ECO:0000256" key="5">
    <source>
        <dbReference type="ARBA" id="ARBA00022525"/>
    </source>
</evidence>
<evidence type="ECO:0000313" key="13">
    <source>
        <dbReference type="Proteomes" id="UP001347796"/>
    </source>
</evidence>
<gene>
    <name evidence="12" type="ORF">SNE40_007777</name>
</gene>
<dbReference type="PIRSF" id="PIRSF036893">
    <property type="entry name" value="Lipocalin_ApoD"/>
    <property type="match status" value="1"/>
</dbReference>
<dbReference type="InterPro" id="IPR012674">
    <property type="entry name" value="Calycin"/>
</dbReference>
<dbReference type="GO" id="GO:0005576">
    <property type="term" value="C:extracellular region"/>
    <property type="evidence" value="ECO:0007669"/>
    <property type="project" value="UniProtKB-SubCell"/>
</dbReference>
<evidence type="ECO:0000256" key="10">
    <source>
        <dbReference type="PIRNR" id="PIRNR036893"/>
    </source>
</evidence>
<reference evidence="12 13" key="1">
    <citation type="submission" date="2024-01" db="EMBL/GenBank/DDBJ databases">
        <title>The genome of the rayed Mediterranean limpet Patella caerulea (Linnaeus, 1758).</title>
        <authorList>
            <person name="Anh-Thu Weber A."/>
            <person name="Halstead-Nussloch G."/>
        </authorList>
    </citation>
    <scope>NUCLEOTIDE SEQUENCE [LARGE SCALE GENOMIC DNA]</scope>
    <source>
        <strain evidence="12">AATW-2023a</strain>
        <tissue evidence="12">Whole specimen</tissue>
    </source>
</reference>
<dbReference type="FunFam" id="2.40.128.20:FF:000003">
    <property type="entry name" value="Apolipoprotein D"/>
    <property type="match status" value="1"/>
</dbReference>
<accession>A0AAN8K594</accession>
<keyword evidence="7" id="KW-0446">Lipid-binding</keyword>
<keyword evidence="4" id="KW-0813">Transport</keyword>
<evidence type="ECO:0000256" key="6">
    <source>
        <dbReference type="ARBA" id="ARBA00022729"/>
    </source>
</evidence>
<comment type="subcellular location">
    <subcellularLocation>
        <location evidence="1">Secreted</location>
    </subcellularLocation>
</comment>
<dbReference type="InterPro" id="IPR000566">
    <property type="entry name" value="Lipocln_cytosolic_FA-bd_dom"/>
</dbReference>
<dbReference type="PRINTS" id="PR01273">
    <property type="entry name" value="INVTBRTCOLOR"/>
</dbReference>
<keyword evidence="8" id="KW-1015">Disulfide bond</keyword>
<feature type="domain" description="Lipocalin/cytosolic fatty-acid binding" evidence="11">
    <location>
        <begin position="36"/>
        <end position="181"/>
    </location>
</feature>
<dbReference type="GO" id="GO:0008289">
    <property type="term" value="F:lipid binding"/>
    <property type="evidence" value="ECO:0007669"/>
    <property type="project" value="UniProtKB-KW"/>
</dbReference>
<name>A0AAN8K594_PATCE</name>
<evidence type="ECO:0000256" key="2">
    <source>
        <dbReference type="ARBA" id="ARBA00006889"/>
    </source>
</evidence>
<organism evidence="12 13">
    <name type="scientific">Patella caerulea</name>
    <name type="common">Rayed Mediterranean limpet</name>
    <dbReference type="NCBI Taxonomy" id="87958"/>
    <lineage>
        <taxon>Eukaryota</taxon>
        <taxon>Metazoa</taxon>
        <taxon>Spiralia</taxon>
        <taxon>Lophotrochozoa</taxon>
        <taxon>Mollusca</taxon>
        <taxon>Gastropoda</taxon>
        <taxon>Patellogastropoda</taxon>
        <taxon>Patelloidea</taxon>
        <taxon>Patellidae</taxon>
        <taxon>Patella</taxon>
    </lineage>
</organism>
<dbReference type="Proteomes" id="UP001347796">
    <property type="component" value="Unassembled WGS sequence"/>
</dbReference>
<dbReference type="GO" id="GO:0005737">
    <property type="term" value="C:cytoplasm"/>
    <property type="evidence" value="ECO:0007669"/>
    <property type="project" value="TreeGrafter"/>
</dbReference>
<comment type="caution">
    <text evidence="12">The sequence shown here is derived from an EMBL/GenBank/DDBJ whole genome shotgun (WGS) entry which is preliminary data.</text>
</comment>
<evidence type="ECO:0000256" key="8">
    <source>
        <dbReference type="ARBA" id="ARBA00023157"/>
    </source>
</evidence>